<dbReference type="EMBL" id="SMLH01000005">
    <property type="protein sequence ID" value="TDE28723.1"/>
    <property type="molecule type" value="Genomic_DNA"/>
</dbReference>
<dbReference type="Proteomes" id="UP000294685">
    <property type="component" value="Unassembled WGS sequence"/>
</dbReference>
<dbReference type="InterPro" id="IPR011110">
    <property type="entry name" value="Reg_prop"/>
</dbReference>
<dbReference type="InterPro" id="IPR015943">
    <property type="entry name" value="WD40/YVTN_repeat-like_dom_sf"/>
</dbReference>
<dbReference type="RefSeq" id="WP_132071167.1">
    <property type="nucleotide sequence ID" value="NZ_SMLH01000005.1"/>
</dbReference>
<organism evidence="2 3">
    <name type="scientific">Flavobacterium ranwuense</name>
    <dbReference type="NCBI Taxonomy" id="2541725"/>
    <lineage>
        <taxon>Bacteria</taxon>
        <taxon>Pseudomonadati</taxon>
        <taxon>Bacteroidota</taxon>
        <taxon>Flavobacteriia</taxon>
        <taxon>Flavobacteriales</taxon>
        <taxon>Flavobacteriaceae</taxon>
        <taxon>Flavobacterium</taxon>
    </lineage>
</organism>
<sequence>MYNLKNSIFSLLLASIIFTSCNGQTKTNQPNNTIVEQQSFTSKNTKLTKTQGTTEHQNVHCSLQDKNGNLWFGTTGEGVYRFDGK</sequence>
<dbReference type="Gene3D" id="2.130.10.10">
    <property type="entry name" value="YVTN repeat-like/Quinoprotein amine dehydrogenase"/>
    <property type="match status" value="1"/>
</dbReference>
<evidence type="ECO:0000313" key="2">
    <source>
        <dbReference type="EMBL" id="TDE28723.1"/>
    </source>
</evidence>
<feature type="chain" id="PRO_5046720998" description="Two component regulator with propeller domain" evidence="1">
    <location>
        <begin position="26"/>
        <end position="85"/>
    </location>
</feature>
<keyword evidence="1" id="KW-0732">Signal</keyword>
<evidence type="ECO:0000313" key="3">
    <source>
        <dbReference type="Proteomes" id="UP000294685"/>
    </source>
</evidence>
<dbReference type="PROSITE" id="PS51257">
    <property type="entry name" value="PROKAR_LIPOPROTEIN"/>
    <property type="match status" value="1"/>
</dbReference>
<protein>
    <recommendedName>
        <fullName evidence="4">Two component regulator with propeller domain</fullName>
    </recommendedName>
</protein>
<accession>A0ABY2DQA8</accession>
<feature type="signal peptide" evidence="1">
    <location>
        <begin position="1"/>
        <end position="25"/>
    </location>
</feature>
<evidence type="ECO:0000256" key="1">
    <source>
        <dbReference type="SAM" id="SignalP"/>
    </source>
</evidence>
<dbReference type="Pfam" id="PF07494">
    <property type="entry name" value="Reg_prop"/>
    <property type="match status" value="1"/>
</dbReference>
<gene>
    <name evidence="2" type="ORF">E0I61_10020</name>
</gene>
<reference evidence="2 3" key="1">
    <citation type="submission" date="2019-03" db="EMBL/GenBank/DDBJ databases">
        <title>Novel species of Flavobacterium.</title>
        <authorList>
            <person name="Liu Q."/>
            <person name="Xin Y.-H."/>
        </authorList>
    </citation>
    <scope>NUCLEOTIDE SEQUENCE [LARGE SCALE GENOMIC DNA]</scope>
    <source>
        <strain evidence="2 3">LB2P22</strain>
    </source>
</reference>
<proteinExistence type="predicted"/>
<keyword evidence="3" id="KW-1185">Reference proteome</keyword>
<name>A0ABY2DQA8_9FLAO</name>
<evidence type="ECO:0008006" key="4">
    <source>
        <dbReference type="Google" id="ProtNLM"/>
    </source>
</evidence>
<comment type="caution">
    <text evidence="2">The sequence shown here is derived from an EMBL/GenBank/DDBJ whole genome shotgun (WGS) entry which is preliminary data.</text>
</comment>